<evidence type="ECO:0000256" key="6">
    <source>
        <dbReference type="ARBA" id="ARBA00023004"/>
    </source>
</evidence>
<keyword evidence="7 9" id="KW-0503">Monooxygenase</keyword>
<dbReference type="GO" id="GO:0004497">
    <property type="term" value="F:monooxygenase activity"/>
    <property type="evidence" value="ECO:0007669"/>
    <property type="project" value="UniProtKB-KW"/>
</dbReference>
<organism evidence="11 12">
    <name type="scientific">Ambrosia artemisiifolia</name>
    <name type="common">Common ragweed</name>
    <dbReference type="NCBI Taxonomy" id="4212"/>
    <lineage>
        <taxon>Eukaryota</taxon>
        <taxon>Viridiplantae</taxon>
        <taxon>Streptophyta</taxon>
        <taxon>Embryophyta</taxon>
        <taxon>Tracheophyta</taxon>
        <taxon>Spermatophyta</taxon>
        <taxon>Magnoliopsida</taxon>
        <taxon>eudicotyledons</taxon>
        <taxon>Gunneridae</taxon>
        <taxon>Pentapetalae</taxon>
        <taxon>asterids</taxon>
        <taxon>campanulids</taxon>
        <taxon>Asterales</taxon>
        <taxon>Asteraceae</taxon>
        <taxon>Asteroideae</taxon>
        <taxon>Heliantheae alliance</taxon>
        <taxon>Heliantheae</taxon>
        <taxon>Ambrosia</taxon>
    </lineage>
</organism>
<comment type="caution">
    <text evidence="11">The sequence shown here is derived from an EMBL/GenBank/DDBJ whole genome shotgun (WGS) entry which is preliminary data.</text>
</comment>
<evidence type="ECO:0000313" key="12">
    <source>
        <dbReference type="Proteomes" id="UP001206925"/>
    </source>
</evidence>
<dbReference type="EMBL" id="JAMZMK010007081">
    <property type="protein sequence ID" value="KAI7745957.1"/>
    <property type="molecule type" value="Genomic_DNA"/>
</dbReference>
<keyword evidence="10" id="KW-0812">Transmembrane</keyword>
<dbReference type="Gene3D" id="1.10.630.10">
    <property type="entry name" value="Cytochrome P450"/>
    <property type="match status" value="1"/>
</dbReference>
<feature type="transmembrane region" description="Helical" evidence="10">
    <location>
        <begin position="6"/>
        <end position="22"/>
    </location>
</feature>
<evidence type="ECO:0000256" key="3">
    <source>
        <dbReference type="ARBA" id="ARBA00022617"/>
    </source>
</evidence>
<evidence type="ECO:0000256" key="2">
    <source>
        <dbReference type="ARBA" id="ARBA00010617"/>
    </source>
</evidence>
<dbReference type="InterPro" id="IPR036396">
    <property type="entry name" value="Cyt_P450_sf"/>
</dbReference>
<keyword evidence="3 8" id="KW-0349">Heme</keyword>
<dbReference type="GO" id="GO:0005506">
    <property type="term" value="F:iron ion binding"/>
    <property type="evidence" value="ECO:0007669"/>
    <property type="project" value="InterPro"/>
</dbReference>
<reference evidence="11" key="1">
    <citation type="submission" date="2022-06" db="EMBL/GenBank/DDBJ databases">
        <title>Uncovering the hologenomic basis of an extraordinary plant invasion.</title>
        <authorList>
            <person name="Bieker V.C."/>
            <person name="Martin M.D."/>
            <person name="Gilbert T."/>
            <person name="Hodgins K."/>
            <person name="Battlay P."/>
            <person name="Petersen B."/>
            <person name="Wilson J."/>
        </authorList>
    </citation>
    <scope>NUCLEOTIDE SEQUENCE</scope>
    <source>
        <strain evidence="11">AA19_3_7</strain>
        <tissue evidence="11">Leaf</tissue>
    </source>
</reference>
<evidence type="ECO:0000313" key="11">
    <source>
        <dbReference type="EMBL" id="KAI7745957.1"/>
    </source>
</evidence>
<dbReference type="PROSITE" id="PS00086">
    <property type="entry name" value="CYTOCHROME_P450"/>
    <property type="match status" value="1"/>
</dbReference>
<comment type="cofactor">
    <cofactor evidence="1 8">
        <name>heme</name>
        <dbReference type="ChEBI" id="CHEBI:30413"/>
    </cofactor>
</comment>
<name>A0AAD5CQN3_AMBAR</name>
<protein>
    <submittedName>
        <fullName evidence="11">Uncharacterized protein</fullName>
    </submittedName>
</protein>
<dbReference type="GO" id="GO:0016705">
    <property type="term" value="F:oxidoreductase activity, acting on paired donors, with incorporation or reduction of molecular oxygen"/>
    <property type="evidence" value="ECO:0007669"/>
    <property type="project" value="InterPro"/>
</dbReference>
<evidence type="ECO:0000256" key="10">
    <source>
        <dbReference type="SAM" id="Phobius"/>
    </source>
</evidence>
<proteinExistence type="inferred from homology"/>
<keyword evidence="10" id="KW-1133">Transmembrane helix</keyword>
<dbReference type="PRINTS" id="PR00463">
    <property type="entry name" value="EP450I"/>
</dbReference>
<dbReference type="PRINTS" id="PR00385">
    <property type="entry name" value="P450"/>
</dbReference>
<evidence type="ECO:0000256" key="1">
    <source>
        <dbReference type="ARBA" id="ARBA00001971"/>
    </source>
</evidence>
<dbReference type="InterPro" id="IPR002401">
    <property type="entry name" value="Cyt_P450_E_grp-I"/>
</dbReference>
<keyword evidence="6 8" id="KW-0408">Iron</keyword>
<keyword evidence="5 9" id="KW-0560">Oxidoreductase</keyword>
<accession>A0AAD5CQN3</accession>
<keyword evidence="10" id="KW-0472">Membrane</keyword>
<sequence length="503" mass="57533">MEPSVSFSLIVLFGTIFFIIITRSKSFKYFNKFNTNKKHPPQPWKLPIFGHIHHLIGALPHHALKKIAEKYGPVVHLKFGQVSNVLISSPHFAKEIMKTHDLSFANRPKLLTVEFIAYNYTDIAFSPYGDYWRQMRKICVLELLSAKKVQSFQSIREEMSQNLVKFITMQTSKTINLTKLISTMMNTIICRIVVGSKCKDQAMLLALINEAVYLSSGFDVSDLFPSIKWLPRITGTRSKLMTIRNKLDKIFDQIISDHQERSDRDHENEDLLSVLLRVKDDGSLEFPLTSDNIKAVMLDMFAGGTDNSSATIQWAMSLLLRNPKVMKKAQAEIRQVLKGKITIQELDIQGLDYLKLVIKETLRLHPPIPLLLPRECREECEIGGYHIPIKTKVIINAWKIARDPDYWIDPESFIPERFNENSISMMGTDFEYLPFGAGRRMCPGALLGLANVELPLVMLLYHFNWELPDGAPPEDLDMTESFGASLKRKNDLLVVPSPYNVDY</sequence>
<dbReference type="CDD" id="cd11072">
    <property type="entry name" value="CYP71-like"/>
    <property type="match status" value="1"/>
</dbReference>
<evidence type="ECO:0000256" key="7">
    <source>
        <dbReference type="ARBA" id="ARBA00023033"/>
    </source>
</evidence>
<gene>
    <name evidence="11" type="ORF">M8C21_019593</name>
</gene>
<feature type="binding site" description="axial binding residue" evidence="8">
    <location>
        <position position="442"/>
    </location>
    <ligand>
        <name>heme</name>
        <dbReference type="ChEBI" id="CHEBI:30413"/>
    </ligand>
    <ligandPart>
        <name>Fe</name>
        <dbReference type="ChEBI" id="CHEBI:18248"/>
    </ligandPart>
</feature>
<dbReference type="Proteomes" id="UP001206925">
    <property type="component" value="Unassembled WGS sequence"/>
</dbReference>
<evidence type="ECO:0000256" key="4">
    <source>
        <dbReference type="ARBA" id="ARBA00022723"/>
    </source>
</evidence>
<evidence type="ECO:0000256" key="5">
    <source>
        <dbReference type="ARBA" id="ARBA00023002"/>
    </source>
</evidence>
<evidence type="ECO:0000256" key="8">
    <source>
        <dbReference type="PIRSR" id="PIRSR602401-1"/>
    </source>
</evidence>
<dbReference type="InterPro" id="IPR017972">
    <property type="entry name" value="Cyt_P450_CS"/>
</dbReference>
<keyword evidence="12" id="KW-1185">Reference proteome</keyword>
<dbReference type="GO" id="GO:0020037">
    <property type="term" value="F:heme binding"/>
    <property type="evidence" value="ECO:0007669"/>
    <property type="project" value="InterPro"/>
</dbReference>
<evidence type="ECO:0000256" key="9">
    <source>
        <dbReference type="RuleBase" id="RU000461"/>
    </source>
</evidence>
<dbReference type="SUPFAM" id="SSF48264">
    <property type="entry name" value="Cytochrome P450"/>
    <property type="match status" value="1"/>
</dbReference>
<dbReference type="InterPro" id="IPR001128">
    <property type="entry name" value="Cyt_P450"/>
</dbReference>
<dbReference type="InterPro" id="IPR052306">
    <property type="entry name" value="CYP450_71D"/>
</dbReference>
<dbReference type="Pfam" id="PF00067">
    <property type="entry name" value="p450"/>
    <property type="match status" value="1"/>
</dbReference>
<keyword evidence="4 8" id="KW-0479">Metal-binding</keyword>
<comment type="similarity">
    <text evidence="2 9">Belongs to the cytochrome P450 family.</text>
</comment>
<dbReference type="PANTHER" id="PTHR47953:SF16">
    <property type="entry name" value="CYTOCHROME P450 71D8"/>
    <property type="match status" value="1"/>
</dbReference>
<dbReference type="AlphaFoldDB" id="A0AAD5CQN3"/>
<dbReference type="FunFam" id="1.10.630.10:FF:000008">
    <property type="entry name" value="Cytochrome P450 71D8"/>
    <property type="match status" value="1"/>
</dbReference>
<dbReference type="PANTHER" id="PTHR47953">
    <property type="entry name" value="OS08G0105600 PROTEIN"/>
    <property type="match status" value="1"/>
</dbReference>